<evidence type="ECO:0000313" key="9">
    <source>
        <dbReference type="EMBL" id="ASQ31263.1"/>
    </source>
</evidence>
<dbReference type="Pfam" id="PF00107">
    <property type="entry name" value="ADH_zinc_N"/>
    <property type="match status" value="1"/>
</dbReference>
<evidence type="ECO:0000256" key="3">
    <source>
        <dbReference type="ARBA" id="ARBA00022723"/>
    </source>
</evidence>
<dbReference type="InterPro" id="IPR036291">
    <property type="entry name" value="NAD(P)-bd_dom_sf"/>
</dbReference>
<dbReference type="SUPFAM" id="SSF51735">
    <property type="entry name" value="NAD(P)-binding Rossmann-fold domains"/>
    <property type="match status" value="1"/>
</dbReference>
<evidence type="ECO:0000256" key="4">
    <source>
        <dbReference type="ARBA" id="ARBA00022833"/>
    </source>
</evidence>
<dbReference type="AlphaFoldDB" id="A0A222MZ54"/>
<dbReference type="GO" id="GO:0016491">
    <property type="term" value="F:oxidoreductase activity"/>
    <property type="evidence" value="ECO:0007669"/>
    <property type="project" value="UniProtKB-KW"/>
</dbReference>
<dbReference type="PANTHER" id="PTHR42813">
    <property type="entry name" value="ZINC-TYPE ALCOHOL DEHYDROGENASE-LIKE"/>
    <property type="match status" value="1"/>
</dbReference>
<name>A0A222MZ54_9BACT</name>
<keyword evidence="10" id="KW-1185">Reference proteome</keyword>
<dbReference type="KEGG" id="cavi:CAV_1667"/>
<dbReference type="Gene3D" id="3.90.180.10">
    <property type="entry name" value="Medium-chain alcohol dehydrogenases, catalytic domain"/>
    <property type="match status" value="1"/>
</dbReference>
<dbReference type="SUPFAM" id="SSF50129">
    <property type="entry name" value="GroES-like"/>
    <property type="match status" value="1"/>
</dbReference>
<dbReference type="RefSeq" id="WP_094324405.1">
    <property type="nucleotide sequence ID" value="NZ_CP022347.1"/>
</dbReference>
<protein>
    <submittedName>
        <fullName evidence="9">NADP-dependent alcohol dehydrogenase</fullName>
    </submittedName>
</protein>
<keyword evidence="5" id="KW-0560">Oxidoreductase</keyword>
<dbReference type="Proteomes" id="UP000201169">
    <property type="component" value="Chromosome"/>
</dbReference>
<feature type="domain" description="Alcohol dehydrogenase-like C-terminal" evidence="7">
    <location>
        <begin position="188"/>
        <end position="321"/>
    </location>
</feature>
<dbReference type="InterPro" id="IPR013149">
    <property type="entry name" value="ADH-like_C"/>
</dbReference>
<comment type="cofactor">
    <cofactor evidence="1 6">
        <name>Zn(2+)</name>
        <dbReference type="ChEBI" id="CHEBI:29105"/>
    </cofactor>
</comment>
<evidence type="ECO:0000259" key="7">
    <source>
        <dbReference type="Pfam" id="PF00107"/>
    </source>
</evidence>
<evidence type="ECO:0000256" key="1">
    <source>
        <dbReference type="ARBA" id="ARBA00001947"/>
    </source>
</evidence>
<dbReference type="InterPro" id="IPR002328">
    <property type="entry name" value="ADH_Zn_CS"/>
</dbReference>
<dbReference type="OrthoDB" id="9774952at2"/>
<dbReference type="InterPro" id="IPR013154">
    <property type="entry name" value="ADH-like_N"/>
</dbReference>
<organism evidence="9 10">
    <name type="scientific">Campylobacter avium LMG 24591</name>
    <dbReference type="NCBI Taxonomy" id="522484"/>
    <lineage>
        <taxon>Bacteria</taxon>
        <taxon>Pseudomonadati</taxon>
        <taxon>Campylobacterota</taxon>
        <taxon>Epsilonproteobacteria</taxon>
        <taxon>Campylobacterales</taxon>
        <taxon>Campylobacteraceae</taxon>
        <taxon>Campylobacter</taxon>
    </lineage>
</organism>
<dbReference type="CDD" id="cd08285">
    <property type="entry name" value="NADP_ADH"/>
    <property type="match status" value="1"/>
</dbReference>
<dbReference type="Pfam" id="PF08240">
    <property type="entry name" value="ADH_N"/>
    <property type="match status" value="1"/>
</dbReference>
<evidence type="ECO:0000256" key="2">
    <source>
        <dbReference type="ARBA" id="ARBA00008072"/>
    </source>
</evidence>
<dbReference type="EMBL" id="CP022347">
    <property type="protein sequence ID" value="ASQ31263.1"/>
    <property type="molecule type" value="Genomic_DNA"/>
</dbReference>
<dbReference type="GO" id="GO:0008270">
    <property type="term" value="F:zinc ion binding"/>
    <property type="evidence" value="ECO:0007669"/>
    <property type="project" value="InterPro"/>
</dbReference>
<evidence type="ECO:0000313" key="10">
    <source>
        <dbReference type="Proteomes" id="UP000201169"/>
    </source>
</evidence>
<evidence type="ECO:0000259" key="8">
    <source>
        <dbReference type="Pfam" id="PF08240"/>
    </source>
</evidence>
<comment type="similarity">
    <text evidence="2 6">Belongs to the zinc-containing alcohol dehydrogenase family.</text>
</comment>
<proteinExistence type="inferred from homology"/>
<sequence>MGIKGFAMLGIGKVGIIEKEHLEEVTTGKKLEMGPLDAIVRPLAVAPCTSDLHTCYEGGIGERTNMFLGHEAVGEVIEVGKHVKDFKVGDKVVVPAITPNWNSINAQRGFAQHSGGALSGWKFSNFKDGVFAEQFHVNEIDGNVALLPEGVDPIEAVMLCDMVTTGFHCAENANIKPGETVAVIGLGPVGLMCCAGANLMGASEIYAVDCVDFRYEVANKHYGATHYVNFTKGKFQDQINELTKGRGVDKILVAGGHLGTMGEACECLVNGGIVSNVNYLGAGENITIPRIAWNVGMGHKTIKGGLTPGGRYRMEKLARLLQTKKLDVKPIITHKLEGGLEAIEKSLDMMKNKPEGLIKPAVKLSW</sequence>
<keyword evidence="3 6" id="KW-0479">Metal-binding</keyword>
<gene>
    <name evidence="9" type="ORF">CAV_1667</name>
</gene>
<dbReference type="PANTHER" id="PTHR42813:SF4">
    <property type="entry name" value="NADP-DEPENDENT ISOPROPANOL DEHYDROGENASE"/>
    <property type="match status" value="1"/>
</dbReference>
<keyword evidence="4 6" id="KW-0862">Zinc</keyword>
<dbReference type="InterPro" id="IPR011032">
    <property type="entry name" value="GroES-like_sf"/>
</dbReference>
<dbReference type="Gene3D" id="3.40.50.720">
    <property type="entry name" value="NAD(P)-binding Rossmann-like Domain"/>
    <property type="match status" value="1"/>
</dbReference>
<accession>A0A222MZ54</accession>
<reference evidence="9 10" key="1">
    <citation type="submission" date="2017-07" db="EMBL/GenBank/DDBJ databases">
        <title>Analysis of two Campylobacter avium genomes and identification of a novel hippuricase gene.</title>
        <authorList>
            <person name="Miller W.G."/>
            <person name="Chapman M.H."/>
            <person name="Yee E."/>
            <person name="Revez J."/>
            <person name="Bono J.L."/>
            <person name="Rossi M."/>
        </authorList>
    </citation>
    <scope>NUCLEOTIDE SEQUENCE [LARGE SCALE GENOMIC DNA]</scope>
    <source>
        <strain evidence="9 10">LMG 24591</strain>
    </source>
</reference>
<feature type="domain" description="Alcohol dehydrogenase-like N-terminal" evidence="8">
    <location>
        <begin position="35"/>
        <end position="139"/>
    </location>
</feature>
<dbReference type="PROSITE" id="PS00059">
    <property type="entry name" value="ADH_ZINC"/>
    <property type="match status" value="1"/>
</dbReference>
<evidence type="ECO:0000256" key="6">
    <source>
        <dbReference type="RuleBase" id="RU361277"/>
    </source>
</evidence>
<evidence type="ECO:0000256" key="5">
    <source>
        <dbReference type="ARBA" id="ARBA00023002"/>
    </source>
</evidence>